<dbReference type="AlphaFoldDB" id="A0A3E5HPN6"/>
<proteinExistence type="predicted"/>
<gene>
    <name evidence="2" type="ORF">DXA79_04880</name>
</gene>
<dbReference type="InterPro" id="IPR012340">
    <property type="entry name" value="NA-bd_OB-fold"/>
</dbReference>
<dbReference type="SUPFAM" id="SSF50249">
    <property type="entry name" value="Nucleic acid-binding proteins"/>
    <property type="match status" value="1"/>
</dbReference>
<dbReference type="Gene3D" id="2.40.50.140">
    <property type="entry name" value="Nucleic acid-binding proteins"/>
    <property type="match status" value="1"/>
</dbReference>
<evidence type="ECO:0000256" key="1">
    <source>
        <dbReference type="SAM" id="MobiDB-lite"/>
    </source>
</evidence>
<dbReference type="Proteomes" id="UP000261031">
    <property type="component" value="Unassembled WGS sequence"/>
</dbReference>
<evidence type="ECO:0000313" key="3">
    <source>
        <dbReference type="Proteomes" id="UP000261031"/>
    </source>
</evidence>
<comment type="caution">
    <text evidence="2">The sequence shown here is derived from an EMBL/GenBank/DDBJ whole genome shotgun (WGS) entry which is preliminary data.</text>
</comment>
<evidence type="ECO:0000313" key="2">
    <source>
        <dbReference type="EMBL" id="RGP03797.1"/>
    </source>
</evidence>
<protein>
    <recommendedName>
        <fullName evidence="4">Single-stranded DNA-binding protein</fullName>
    </recommendedName>
</protein>
<accession>A0A3E5HPN6</accession>
<feature type="compositionally biased region" description="Low complexity" evidence="1">
    <location>
        <begin position="143"/>
        <end position="154"/>
    </location>
</feature>
<reference evidence="2 3" key="1">
    <citation type="submission" date="2018-08" db="EMBL/GenBank/DDBJ databases">
        <title>A genome reference for cultivated species of the human gut microbiota.</title>
        <authorList>
            <person name="Zou Y."/>
            <person name="Xue W."/>
            <person name="Luo G."/>
        </authorList>
    </citation>
    <scope>NUCLEOTIDE SEQUENCE [LARGE SCALE GENOMIC DNA]</scope>
    <source>
        <strain evidence="2 3">OF05-12</strain>
    </source>
</reference>
<sequence length="178" mass="20125">MERKQERTDIMTAIKNTSIIEGNLADEPKCFQKNDKWAARVSFTILHTERRLNENTRQWEDGRTTAVRVDFHGQQAERYIRLIQEHEGLFAKGTAVVAWGSPSDNPNAYTDREGKPKATQTLNGTRIIPDQIVNQRRQGAKRNANPAPAAQPQPSRSIDDDPWANDTFAPAHPEEPAL</sequence>
<dbReference type="EMBL" id="QSWD01000002">
    <property type="protein sequence ID" value="RGP03797.1"/>
    <property type="molecule type" value="Genomic_DNA"/>
</dbReference>
<organism evidence="2 3">
    <name type="scientific">Bifidobacterium pseudocatenulatum</name>
    <dbReference type="NCBI Taxonomy" id="28026"/>
    <lineage>
        <taxon>Bacteria</taxon>
        <taxon>Bacillati</taxon>
        <taxon>Actinomycetota</taxon>
        <taxon>Actinomycetes</taxon>
        <taxon>Bifidobacteriales</taxon>
        <taxon>Bifidobacteriaceae</taxon>
        <taxon>Bifidobacterium</taxon>
    </lineage>
</organism>
<feature type="region of interest" description="Disordered" evidence="1">
    <location>
        <begin position="131"/>
        <end position="178"/>
    </location>
</feature>
<name>A0A3E5HPN6_BIFPS</name>
<evidence type="ECO:0008006" key="4">
    <source>
        <dbReference type="Google" id="ProtNLM"/>
    </source>
</evidence>